<reference evidence="10" key="2">
    <citation type="submission" date="2022-04" db="EMBL/GenBank/DDBJ databases">
        <title>Genomic draft of R. solanacearum strain IPO1609, a phylotype IIB1/biovar 2/race 3 strain isolated from potato in Europe.</title>
        <authorList>
            <person name="Boucher C."/>
            <person name="Carrere S."/>
            <person name="Dossat C."/>
            <person name="Elbaz M."/>
            <person name="Genin S."/>
            <person name="Gouzy J."/>
            <person name="Prior P."/>
            <person name="Segurens B."/>
            <person name="Wincker P."/>
        </authorList>
    </citation>
    <scope>NUCLEOTIDE SEQUENCE</scope>
    <source>
        <strain evidence="10">IPO1609</strain>
    </source>
</reference>
<evidence type="ECO:0000256" key="8">
    <source>
        <dbReference type="PIRSR" id="PIRSR001434-2"/>
    </source>
</evidence>
<evidence type="ECO:0000256" key="2">
    <source>
        <dbReference type="ARBA" id="ARBA00009077"/>
    </source>
</evidence>
<dbReference type="GO" id="GO:0030170">
    <property type="term" value="F:pyridoxal phosphate binding"/>
    <property type="evidence" value="ECO:0007669"/>
    <property type="project" value="InterPro"/>
</dbReference>
<comment type="cofactor">
    <cofactor evidence="1 9">
        <name>pyridoxal 5'-phosphate</name>
        <dbReference type="ChEBI" id="CHEBI:597326"/>
    </cofactor>
</comment>
<dbReference type="EMBL" id="LN651281">
    <property type="protein sequence ID" value="CEJ17054.1"/>
    <property type="molecule type" value="Genomic_DNA"/>
</dbReference>
<dbReference type="Gene3D" id="3.90.1150.10">
    <property type="entry name" value="Aspartate Aminotransferase, domain 1"/>
    <property type="match status" value="1"/>
</dbReference>
<name>A0A7U7PQJ8_RALSL</name>
<dbReference type="PANTHER" id="PTHR43500:SF1">
    <property type="entry name" value="CYSTATHIONINE BETA-LYASE-RELATED"/>
    <property type="match status" value="1"/>
</dbReference>
<dbReference type="NCBIfam" id="TIGR01324">
    <property type="entry name" value="cysta_beta_ly_B"/>
    <property type="match status" value="1"/>
</dbReference>
<keyword evidence="11" id="KW-1185">Reference proteome</keyword>
<dbReference type="PIRSF" id="PIRSF001434">
    <property type="entry name" value="CGS"/>
    <property type="match status" value="1"/>
</dbReference>
<evidence type="ECO:0000313" key="11">
    <source>
        <dbReference type="Proteomes" id="UP000053470"/>
    </source>
</evidence>
<dbReference type="PANTHER" id="PTHR43500">
    <property type="entry name" value="CYSTATHIONINE BETA-LYASE-RELATED"/>
    <property type="match status" value="1"/>
</dbReference>
<dbReference type="Gene3D" id="3.40.640.10">
    <property type="entry name" value="Type I PLP-dependent aspartate aminotransferase-like (Major domain)"/>
    <property type="match status" value="1"/>
</dbReference>
<dbReference type="Proteomes" id="UP000053470">
    <property type="component" value="Unassembled WGS sequence"/>
</dbReference>
<dbReference type="FunFam" id="3.40.640.10:FF:000046">
    <property type="entry name" value="Cystathionine gamma-lyase"/>
    <property type="match status" value="1"/>
</dbReference>
<dbReference type="InterPro" id="IPR015424">
    <property type="entry name" value="PyrdxlP-dep_Trfase"/>
</dbReference>
<proteinExistence type="inferred from homology"/>
<evidence type="ECO:0000256" key="1">
    <source>
        <dbReference type="ARBA" id="ARBA00001933"/>
    </source>
</evidence>
<sequence>MSRDTASAGQALATRIVHAGSPAFQAFRGGTAPVNVPVERTSTVRHASIASQRDVQARRQAGENIAGYGRHGSQTHRALEEALLALEGGVRAFLVPSGLSAIALTFLALLSPGDHVVVTDSVYAPVRRLDAGLLQRLGIELSYADPADGGLEAAIRPQTRLIYTESPGSLLYEVYDLPAIARVARRHGVALATDNTWASGILFRPLDAGADVSVLAATKYVAGHSDVMLGAVIAGTEAIAARLAAAHDVLGLTVGADDAYLALRGLRTLPVRMAQHGRNALRVAHWLQAQPGVGPVFHPALPDDPGHALWKRDFRGANGLVSFVLEGAEPYAAERVADALRLFAIGASWGGYESLVTVVPPPRLAGHACWTGGGAVIRLHVGLEDPDDLIADLAQALQHAQADALHAIGG</sequence>
<dbReference type="InterPro" id="IPR015421">
    <property type="entry name" value="PyrdxlP-dep_Trfase_major"/>
</dbReference>
<comment type="catalytic activity">
    <reaction evidence="6">
        <text>L,L-cystathionine + H2O = L-homocysteine + pyruvate + NH4(+)</text>
        <dbReference type="Rhea" id="RHEA:13965"/>
        <dbReference type="ChEBI" id="CHEBI:15361"/>
        <dbReference type="ChEBI" id="CHEBI:15377"/>
        <dbReference type="ChEBI" id="CHEBI:28938"/>
        <dbReference type="ChEBI" id="CHEBI:58161"/>
        <dbReference type="ChEBI" id="CHEBI:58199"/>
    </reaction>
</comment>
<dbReference type="GO" id="GO:0019450">
    <property type="term" value="P:L-cysteine catabolic process to pyruvate"/>
    <property type="evidence" value="ECO:0007669"/>
    <property type="project" value="TreeGrafter"/>
</dbReference>
<dbReference type="Pfam" id="PF01053">
    <property type="entry name" value="Cys_Met_Meta_PP"/>
    <property type="match status" value="1"/>
</dbReference>
<comment type="catalytic activity">
    <reaction evidence="7">
        <text>an S-substituted L-cysteine + H2O = a thiol + pyruvate + NH4(+)</text>
        <dbReference type="Rhea" id="RHEA:18121"/>
        <dbReference type="ChEBI" id="CHEBI:15361"/>
        <dbReference type="ChEBI" id="CHEBI:15377"/>
        <dbReference type="ChEBI" id="CHEBI:28938"/>
        <dbReference type="ChEBI" id="CHEBI:29256"/>
        <dbReference type="ChEBI" id="CHEBI:58717"/>
        <dbReference type="EC" id="4.4.1.13"/>
    </reaction>
</comment>
<evidence type="ECO:0000256" key="4">
    <source>
        <dbReference type="ARBA" id="ARBA00023239"/>
    </source>
</evidence>
<evidence type="ECO:0000256" key="3">
    <source>
        <dbReference type="ARBA" id="ARBA00022898"/>
    </source>
</evidence>
<dbReference type="GO" id="GO:0047804">
    <property type="term" value="F:cysteine-S-conjugate beta-lyase activity"/>
    <property type="evidence" value="ECO:0007669"/>
    <property type="project" value="UniProtKB-EC"/>
</dbReference>
<evidence type="ECO:0000256" key="6">
    <source>
        <dbReference type="ARBA" id="ARBA00047517"/>
    </source>
</evidence>
<dbReference type="SUPFAM" id="SSF53383">
    <property type="entry name" value="PLP-dependent transferases"/>
    <property type="match status" value="1"/>
</dbReference>
<organism evidence="10 11">
    <name type="scientific">Ralstonia solanacearum IPO1609</name>
    <dbReference type="NCBI Taxonomy" id="564066"/>
    <lineage>
        <taxon>Bacteria</taxon>
        <taxon>Pseudomonadati</taxon>
        <taxon>Pseudomonadota</taxon>
        <taxon>Betaproteobacteria</taxon>
        <taxon>Burkholderiales</taxon>
        <taxon>Burkholderiaceae</taxon>
        <taxon>Ralstonia</taxon>
        <taxon>Ralstonia solanacearum species complex</taxon>
    </lineage>
</organism>
<dbReference type="PROSITE" id="PS00868">
    <property type="entry name" value="CYS_MET_METAB_PP"/>
    <property type="match status" value="1"/>
</dbReference>
<dbReference type="InterPro" id="IPR006233">
    <property type="entry name" value="Cys_b_lyase_bac"/>
</dbReference>
<evidence type="ECO:0000256" key="7">
    <source>
        <dbReference type="ARBA" id="ARBA00047625"/>
    </source>
</evidence>
<comment type="pathway">
    <text evidence="5">Amino-acid biosynthesis; L-methionine biosynthesis via de novo pathway; L-homocysteine from L-cystathionine: step 1/1.</text>
</comment>
<keyword evidence="3 8" id="KW-0663">Pyridoxal phosphate</keyword>
<dbReference type="AlphaFoldDB" id="A0A7U7PQJ8"/>
<evidence type="ECO:0000256" key="9">
    <source>
        <dbReference type="RuleBase" id="RU362118"/>
    </source>
</evidence>
<evidence type="ECO:0000313" key="10">
    <source>
        <dbReference type="EMBL" id="CEJ17054.1"/>
    </source>
</evidence>
<comment type="similarity">
    <text evidence="2 9">Belongs to the trans-sulfuration enzymes family.</text>
</comment>
<dbReference type="GO" id="GO:0019346">
    <property type="term" value="P:transsulfuration"/>
    <property type="evidence" value="ECO:0007669"/>
    <property type="project" value="InterPro"/>
</dbReference>
<gene>
    <name evidence="10" type="primary">metC</name>
    <name evidence="10" type="ORF">RSIPO_03753</name>
</gene>
<feature type="modified residue" description="N6-(pyridoxal phosphate)lysine" evidence="8">
    <location>
        <position position="219"/>
    </location>
</feature>
<accession>A0A7U7PQJ8</accession>
<evidence type="ECO:0000256" key="5">
    <source>
        <dbReference type="ARBA" id="ARBA00046315"/>
    </source>
</evidence>
<dbReference type="RefSeq" id="WP_003263025.1">
    <property type="nucleotide sequence ID" value="NZ_LN651281.1"/>
</dbReference>
<dbReference type="InterPro" id="IPR015422">
    <property type="entry name" value="PyrdxlP-dep_Trfase_small"/>
</dbReference>
<dbReference type="InterPro" id="IPR054542">
    <property type="entry name" value="Cys_met_metab_PP"/>
</dbReference>
<reference evidence="10" key="1">
    <citation type="submission" date="2014-11" db="EMBL/GenBank/DDBJ databases">
        <authorList>
            <person name="Genoscope - CEA"/>
        </authorList>
    </citation>
    <scope>NUCLEOTIDE SEQUENCE</scope>
    <source>
        <strain evidence="10">IPO1609</strain>
    </source>
</reference>
<dbReference type="InterPro" id="IPR000277">
    <property type="entry name" value="Cys/Met-Metab_PyrdxlP-dep_enz"/>
</dbReference>
<keyword evidence="4" id="KW-0456">Lyase</keyword>
<protein>
    <submittedName>
        <fullName evidence="10">Cystathionine beta-lyase (Cysteine lyase) protein</fullName>
    </submittedName>
</protein>